<evidence type="ECO:0000256" key="4">
    <source>
        <dbReference type="ARBA" id="ARBA00022642"/>
    </source>
</evidence>
<dbReference type="UniPathway" id="UPA00253">
    <property type="reaction ID" value="UER00332"/>
</dbReference>
<dbReference type="InterPro" id="IPR014729">
    <property type="entry name" value="Rossmann-like_a/b/a_fold"/>
</dbReference>
<comment type="pathway">
    <text evidence="2 11">Cofactor biosynthesis; NAD(+) biosynthesis; deamido-NAD(+) from nicotinate D-ribonucleotide: step 1/1.</text>
</comment>
<evidence type="ECO:0000256" key="1">
    <source>
        <dbReference type="ARBA" id="ARBA00002324"/>
    </source>
</evidence>
<dbReference type="HAMAP" id="MF_00244">
    <property type="entry name" value="NaMN_adenylyltr"/>
    <property type="match status" value="1"/>
</dbReference>
<keyword evidence="7 11" id="KW-0547">Nucleotide-binding</keyword>
<dbReference type="Pfam" id="PF01467">
    <property type="entry name" value="CTP_transf_like"/>
    <property type="match status" value="1"/>
</dbReference>
<keyword evidence="8 11" id="KW-0067">ATP-binding</keyword>
<evidence type="ECO:0000256" key="7">
    <source>
        <dbReference type="ARBA" id="ARBA00022741"/>
    </source>
</evidence>
<dbReference type="RefSeq" id="WP_232088311.1">
    <property type="nucleotide sequence ID" value="NZ_LT608333.1"/>
</dbReference>
<keyword evidence="6 11" id="KW-0548">Nucleotidyltransferase</keyword>
<evidence type="ECO:0000259" key="13">
    <source>
        <dbReference type="Pfam" id="PF01467"/>
    </source>
</evidence>
<evidence type="ECO:0000256" key="6">
    <source>
        <dbReference type="ARBA" id="ARBA00022695"/>
    </source>
</evidence>
<accession>A0A212L7R9</accession>
<keyword evidence="9 11" id="KW-0520">NAD</keyword>
<dbReference type="GO" id="GO:0004515">
    <property type="term" value="F:nicotinate-nucleotide adenylyltransferase activity"/>
    <property type="evidence" value="ECO:0007669"/>
    <property type="project" value="UniProtKB-UniRule"/>
</dbReference>
<dbReference type="SUPFAM" id="SSF52374">
    <property type="entry name" value="Nucleotidylyl transferase"/>
    <property type="match status" value="1"/>
</dbReference>
<evidence type="ECO:0000256" key="5">
    <source>
        <dbReference type="ARBA" id="ARBA00022679"/>
    </source>
</evidence>
<dbReference type="GO" id="GO:0009435">
    <property type="term" value="P:NAD+ biosynthetic process"/>
    <property type="evidence" value="ECO:0007669"/>
    <property type="project" value="UniProtKB-UniRule"/>
</dbReference>
<dbReference type="Gene3D" id="3.40.50.620">
    <property type="entry name" value="HUPs"/>
    <property type="match status" value="1"/>
</dbReference>
<feature type="domain" description="Cytidyltransferase-like" evidence="13">
    <location>
        <begin position="63"/>
        <end position="213"/>
    </location>
</feature>
<feature type="compositionally biased region" description="Basic and acidic residues" evidence="12">
    <location>
        <begin position="1"/>
        <end position="11"/>
    </location>
</feature>
<evidence type="ECO:0000313" key="14">
    <source>
        <dbReference type="EMBL" id="SCM73586.1"/>
    </source>
</evidence>
<keyword evidence="5 11" id="KW-0808">Transferase</keyword>
<dbReference type="PANTHER" id="PTHR39321">
    <property type="entry name" value="NICOTINATE-NUCLEOTIDE ADENYLYLTRANSFERASE-RELATED"/>
    <property type="match status" value="1"/>
</dbReference>
<evidence type="ECO:0000256" key="3">
    <source>
        <dbReference type="ARBA" id="ARBA00009014"/>
    </source>
</evidence>
<feature type="region of interest" description="Disordered" evidence="12">
    <location>
        <begin position="1"/>
        <end position="29"/>
    </location>
</feature>
<gene>
    <name evidence="11 14" type="primary">nadD</name>
    <name evidence="14" type="ORF">KL86DES1_21398</name>
</gene>
<feature type="compositionally biased region" description="Low complexity" evidence="12">
    <location>
        <begin position="12"/>
        <end position="21"/>
    </location>
</feature>
<dbReference type="CDD" id="cd02165">
    <property type="entry name" value="NMNAT"/>
    <property type="match status" value="1"/>
</dbReference>
<dbReference type="AlphaFoldDB" id="A0A212L7R9"/>
<evidence type="ECO:0000256" key="2">
    <source>
        <dbReference type="ARBA" id="ARBA00005019"/>
    </source>
</evidence>
<dbReference type="EMBL" id="FMJC01000002">
    <property type="protein sequence ID" value="SCM73586.1"/>
    <property type="molecule type" value="Genomic_DNA"/>
</dbReference>
<dbReference type="GO" id="GO:0005524">
    <property type="term" value="F:ATP binding"/>
    <property type="evidence" value="ECO:0007669"/>
    <property type="project" value="UniProtKB-KW"/>
</dbReference>
<comment type="similarity">
    <text evidence="3 11">Belongs to the NadD family.</text>
</comment>
<proteinExistence type="inferred from homology"/>
<name>A0A212L7R9_9BACT</name>
<dbReference type="EC" id="2.7.7.18" evidence="11"/>
<sequence length="287" mass="30571">MTAKPGSHEATDGPAPGAAAPDGKESDVMASDGAVSGAAAPGVVVSDGTASDVTAGPRAGRAILGGSFNPPHVGHLRLAIEAAEALAPLVSGVDLVPCAVPPHKTMTGMLPFDLRARMVEASITDLPFLRCNRLEGQRQGPSYTWDTLLAYRKAEPQTELYFILGSPDFALLPTWHRGLELPGLCNFVVVPRDGQTAQDVIATAWRLWPEARELPPLVGDGPCMALPGGGLAHFLPLPWLDVSASRLRSLWLAGRRVDFLLPRAAFEILKQSEKTVQAHWRQTEPTC</sequence>
<comment type="catalytic activity">
    <reaction evidence="10 11">
        <text>nicotinate beta-D-ribonucleotide + ATP + H(+) = deamido-NAD(+) + diphosphate</text>
        <dbReference type="Rhea" id="RHEA:22860"/>
        <dbReference type="ChEBI" id="CHEBI:15378"/>
        <dbReference type="ChEBI" id="CHEBI:30616"/>
        <dbReference type="ChEBI" id="CHEBI:33019"/>
        <dbReference type="ChEBI" id="CHEBI:57502"/>
        <dbReference type="ChEBI" id="CHEBI:58437"/>
        <dbReference type="EC" id="2.7.7.18"/>
    </reaction>
</comment>
<evidence type="ECO:0000256" key="11">
    <source>
        <dbReference type="HAMAP-Rule" id="MF_00244"/>
    </source>
</evidence>
<reference evidence="14" key="1">
    <citation type="submission" date="2016-08" db="EMBL/GenBank/DDBJ databases">
        <authorList>
            <person name="Seilhamer J.J."/>
        </authorList>
    </citation>
    <scope>NUCLEOTIDE SEQUENCE</scope>
    <source>
        <strain evidence="14">86-1</strain>
    </source>
</reference>
<evidence type="ECO:0000256" key="10">
    <source>
        <dbReference type="ARBA" id="ARBA00048721"/>
    </source>
</evidence>
<evidence type="ECO:0000256" key="8">
    <source>
        <dbReference type="ARBA" id="ARBA00022840"/>
    </source>
</evidence>
<dbReference type="InterPro" id="IPR005248">
    <property type="entry name" value="NadD/NMNAT"/>
</dbReference>
<evidence type="ECO:0000256" key="9">
    <source>
        <dbReference type="ARBA" id="ARBA00023027"/>
    </source>
</evidence>
<dbReference type="PANTHER" id="PTHR39321:SF3">
    <property type="entry name" value="PHOSPHOPANTETHEINE ADENYLYLTRANSFERASE"/>
    <property type="match status" value="1"/>
</dbReference>
<evidence type="ECO:0000256" key="12">
    <source>
        <dbReference type="SAM" id="MobiDB-lite"/>
    </source>
</evidence>
<dbReference type="InterPro" id="IPR004821">
    <property type="entry name" value="Cyt_trans-like"/>
</dbReference>
<keyword evidence="4 11" id="KW-0662">Pyridine nucleotide biosynthesis</keyword>
<comment type="function">
    <text evidence="1 11">Catalyzes the reversible adenylation of nicotinate mononucleotide (NaMN) to nicotinic acid adenine dinucleotide (NaAD).</text>
</comment>
<organism evidence="14">
    <name type="scientific">uncultured Desulfovibrio sp</name>
    <dbReference type="NCBI Taxonomy" id="167968"/>
    <lineage>
        <taxon>Bacteria</taxon>
        <taxon>Pseudomonadati</taxon>
        <taxon>Thermodesulfobacteriota</taxon>
        <taxon>Desulfovibrionia</taxon>
        <taxon>Desulfovibrionales</taxon>
        <taxon>Desulfovibrionaceae</taxon>
        <taxon>Desulfovibrio</taxon>
        <taxon>environmental samples</taxon>
    </lineage>
</organism>
<protein>
    <recommendedName>
        <fullName evidence="11">Probable nicotinate-nucleotide adenylyltransferase</fullName>
        <ecNumber evidence="11">2.7.7.18</ecNumber>
    </recommendedName>
    <alternativeName>
        <fullName evidence="11">Deamido-NAD(+) diphosphorylase</fullName>
    </alternativeName>
    <alternativeName>
        <fullName evidence="11">Deamido-NAD(+) pyrophosphorylase</fullName>
    </alternativeName>
    <alternativeName>
        <fullName evidence="11">Nicotinate mononucleotide adenylyltransferase</fullName>
        <shortName evidence="11">NaMN adenylyltransferase</shortName>
    </alternativeName>
</protein>